<organism evidence="1 2">
    <name type="scientific">Bacillus thuringiensis serovar toumanoffi</name>
    <dbReference type="NCBI Taxonomy" id="180862"/>
    <lineage>
        <taxon>Bacteria</taxon>
        <taxon>Bacillati</taxon>
        <taxon>Bacillota</taxon>
        <taxon>Bacilli</taxon>
        <taxon>Bacillales</taxon>
        <taxon>Bacillaceae</taxon>
        <taxon>Bacillus</taxon>
        <taxon>Bacillus cereus group</taxon>
    </lineage>
</organism>
<dbReference type="Proteomes" id="UP001272716">
    <property type="component" value="Unassembled WGS sequence"/>
</dbReference>
<comment type="caution">
    <text evidence="1">The sequence shown here is derived from an EMBL/GenBank/DDBJ whole genome shotgun (WGS) entry which is preliminary data.</text>
</comment>
<evidence type="ECO:0000313" key="1">
    <source>
        <dbReference type="EMBL" id="MDW9208391.1"/>
    </source>
</evidence>
<name>A0ABD5HTX9_BACTU</name>
<dbReference type="AlphaFoldDB" id="A0ABD5HTX9"/>
<evidence type="ECO:0000313" key="2">
    <source>
        <dbReference type="Proteomes" id="UP001272716"/>
    </source>
</evidence>
<reference evidence="1 2" key="1">
    <citation type="submission" date="2023-10" db="EMBL/GenBank/DDBJ databases">
        <title>Draft Genome Sequence of Bacillus thuringiensis serovar. toumanoffi 4059: Identification of a Novel Cry Protein Candidate.</title>
        <authorList>
            <person name="Murdoch R.W."/>
            <person name="Gemler B."/>
            <person name="Heater B.S."/>
        </authorList>
    </citation>
    <scope>NUCLEOTIDE SEQUENCE [LARGE SCALE GENOMIC DNA]</scope>
    <source>
        <strain evidence="1 2">4059</strain>
    </source>
</reference>
<dbReference type="RefSeq" id="WP_000192727.1">
    <property type="nucleotide sequence ID" value="NZ_JAWQCK010000007.1"/>
</dbReference>
<protein>
    <submittedName>
        <fullName evidence="1">DNA-binding protein</fullName>
    </submittedName>
</protein>
<sequence>MTQLNKDYYSIKEASEILGRSMASIQNSMYSKQSKHKMNVEKINGRVFISKEELIKYKQFLQERDNLVEIDCEYAMNKISNETEQTNLFRETRTLFITYSQAYFNKCTGSTVHKQTTIGQFINFHNKLQKNLSREIFEVDIEELNQLFLNEGLLTSKEKLLFTRFLSYVFNHKNMPLKNKLLAVQKSKHKEQEIYSASTFNQIYKHVQNIELHTQKSLNSRSYANMWVYVTLLCCDFIRGSDLVLNTPSLNLKELDIQEADFYSNNFKLNEHQVQIVIKALYLSFRNKRASKTGELLTFLVPSNLEMPLAYALVLSERLRENKTCQLETFIAAGKYRKIKTQGGMTHLKFFNEYKKFEGFRFSSLIMNRSLATYLYGSVTEGDAFDSELALTLAQNARSHKNEDTTKTYIQLMNKDGSIGRVAINIFRRGNFGWLYEQLLRFTYTDSYKTLNLEDRTAIIEEIKEHISLKETESIAAYVSKYLTPAIIEEIDNGSIVEVMNVIYEKRLKVIHQVMRLNKQQLHDLFSELSTHSMPSKIEHAQCLVFPNCAYPALMNCMYCEYVLPQNLILIQLNQELLRLLTSIQESDNVNLLKRQSRFLLQCLLILSEANDTFGKSYVKAYVDVNQIDDLLKRYAYKIYLPGDNHGD</sequence>
<dbReference type="EMBL" id="JAWQCK010000007">
    <property type="protein sequence ID" value="MDW9208391.1"/>
    <property type="molecule type" value="Genomic_DNA"/>
</dbReference>
<accession>A0ABD5HTX9</accession>
<gene>
    <name evidence="1" type="ORF">BTTOUR_06430</name>
</gene>
<keyword evidence="1" id="KW-0238">DNA-binding</keyword>
<proteinExistence type="predicted"/>
<dbReference type="GO" id="GO:0003677">
    <property type="term" value="F:DNA binding"/>
    <property type="evidence" value="ECO:0007669"/>
    <property type="project" value="UniProtKB-KW"/>
</dbReference>